<dbReference type="EMBL" id="UOGD01000276">
    <property type="protein sequence ID" value="VAX24542.1"/>
    <property type="molecule type" value="Genomic_DNA"/>
</dbReference>
<proteinExistence type="predicted"/>
<keyword evidence="1" id="KW-0813">Transport</keyword>
<dbReference type="InterPro" id="IPR003439">
    <property type="entry name" value="ABC_transporter-like_ATP-bd"/>
</dbReference>
<sequence length="87" mass="9313">MNSTNEKEVIVLENVTKIYGHNSQSSVGVKDISLSAELGELLLILGPSGSGKTTLLTLIAGFIEPTSGSINIFAQNINKYSPKSYRN</sequence>
<evidence type="ECO:0000313" key="3">
    <source>
        <dbReference type="EMBL" id="VAX24542.1"/>
    </source>
</evidence>
<dbReference type="PANTHER" id="PTHR42781">
    <property type="entry name" value="SPERMIDINE/PUTRESCINE IMPORT ATP-BINDING PROTEIN POTA"/>
    <property type="match status" value="1"/>
</dbReference>
<accession>A0A3B1C8P0</accession>
<feature type="domain" description="ABC transporter" evidence="2">
    <location>
        <begin position="29"/>
        <end position="86"/>
    </location>
</feature>
<dbReference type="Gene3D" id="3.40.50.300">
    <property type="entry name" value="P-loop containing nucleotide triphosphate hydrolases"/>
    <property type="match status" value="1"/>
</dbReference>
<gene>
    <name evidence="3" type="ORF">MNBD_IGNAVI01-3095</name>
</gene>
<evidence type="ECO:0000256" key="1">
    <source>
        <dbReference type="ARBA" id="ARBA00022448"/>
    </source>
</evidence>
<organism evidence="3">
    <name type="scientific">hydrothermal vent metagenome</name>
    <dbReference type="NCBI Taxonomy" id="652676"/>
    <lineage>
        <taxon>unclassified sequences</taxon>
        <taxon>metagenomes</taxon>
        <taxon>ecological metagenomes</taxon>
    </lineage>
</organism>
<dbReference type="InterPro" id="IPR027417">
    <property type="entry name" value="P-loop_NTPase"/>
</dbReference>
<protein>
    <recommendedName>
        <fullName evidence="2">ABC transporter domain-containing protein</fullName>
    </recommendedName>
</protein>
<evidence type="ECO:0000259" key="2">
    <source>
        <dbReference type="Pfam" id="PF00005"/>
    </source>
</evidence>
<dbReference type="PANTHER" id="PTHR42781:SF4">
    <property type="entry name" value="SPERMIDINE_PUTRESCINE IMPORT ATP-BINDING PROTEIN POTA"/>
    <property type="match status" value="1"/>
</dbReference>
<reference evidence="3" key="1">
    <citation type="submission" date="2018-06" db="EMBL/GenBank/DDBJ databases">
        <authorList>
            <person name="Zhirakovskaya E."/>
        </authorList>
    </citation>
    <scope>NUCLEOTIDE SEQUENCE</scope>
</reference>
<name>A0A3B1C8P0_9ZZZZ</name>
<dbReference type="Pfam" id="PF00005">
    <property type="entry name" value="ABC_tran"/>
    <property type="match status" value="1"/>
</dbReference>
<dbReference type="GO" id="GO:0016887">
    <property type="term" value="F:ATP hydrolysis activity"/>
    <property type="evidence" value="ECO:0007669"/>
    <property type="project" value="InterPro"/>
</dbReference>
<dbReference type="InterPro" id="IPR050093">
    <property type="entry name" value="ABC_SmlMolc_Importer"/>
</dbReference>
<dbReference type="AlphaFoldDB" id="A0A3B1C8P0"/>
<dbReference type="GO" id="GO:0005524">
    <property type="term" value="F:ATP binding"/>
    <property type="evidence" value="ECO:0007669"/>
    <property type="project" value="InterPro"/>
</dbReference>
<dbReference type="SUPFAM" id="SSF52540">
    <property type="entry name" value="P-loop containing nucleoside triphosphate hydrolases"/>
    <property type="match status" value="1"/>
</dbReference>